<name>A0AAN6MAM3_9PEZI</name>
<evidence type="ECO:0000313" key="2">
    <source>
        <dbReference type="Proteomes" id="UP001303889"/>
    </source>
</evidence>
<reference evidence="1" key="2">
    <citation type="submission" date="2023-05" db="EMBL/GenBank/DDBJ databases">
        <authorList>
            <consortium name="Lawrence Berkeley National Laboratory"/>
            <person name="Steindorff A."/>
            <person name="Hensen N."/>
            <person name="Bonometti L."/>
            <person name="Westerberg I."/>
            <person name="Brannstrom I.O."/>
            <person name="Guillou S."/>
            <person name="Cros-Aarteil S."/>
            <person name="Calhoun S."/>
            <person name="Haridas S."/>
            <person name="Kuo A."/>
            <person name="Mondo S."/>
            <person name="Pangilinan J."/>
            <person name="Riley R."/>
            <person name="Labutti K."/>
            <person name="Andreopoulos B."/>
            <person name="Lipzen A."/>
            <person name="Chen C."/>
            <person name="Yanf M."/>
            <person name="Daum C."/>
            <person name="Ng V."/>
            <person name="Clum A."/>
            <person name="Ohm R."/>
            <person name="Martin F."/>
            <person name="Silar P."/>
            <person name="Natvig D."/>
            <person name="Lalanne C."/>
            <person name="Gautier V."/>
            <person name="Ament-Velasquez S.L."/>
            <person name="Kruys A."/>
            <person name="Hutchinson M.I."/>
            <person name="Powell A.J."/>
            <person name="Barry K."/>
            <person name="Miller A.N."/>
            <person name="Grigoriev I.V."/>
            <person name="Debuchy R."/>
            <person name="Gladieux P."/>
            <person name="Thoren M.H."/>
            <person name="Johannesson H."/>
        </authorList>
    </citation>
    <scope>NUCLEOTIDE SEQUENCE</scope>
    <source>
        <strain evidence="1">CBS 103.79</strain>
    </source>
</reference>
<keyword evidence="2" id="KW-1185">Reference proteome</keyword>
<comment type="caution">
    <text evidence="1">The sequence shown here is derived from an EMBL/GenBank/DDBJ whole genome shotgun (WGS) entry which is preliminary data.</text>
</comment>
<evidence type="ECO:0000313" key="1">
    <source>
        <dbReference type="EMBL" id="KAK3896904.1"/>
    </source>
</evidence>
<dbReference type="EMBL" id="MU856348">
    <property type="protein sequence ID" value="KAK3896904.1"/>
    <property type="molecule type" value="Genomic_DNA"/>
</dbReference>
<protein>
    <submittedName>
        <fullName evidence="1">Uncharacterized protein</fullName>
    </submittedName>
</protein>
<proteinExistence type="predicted"/>
<organism evidence="1 2">
    <name type="scientific">Staphylotrichum tortipilum</name>
    <dbReference type="NCBI Taxonomy" id="2831512"/>
    <lineage>
        <taxon>Eukaryota</taxon>
        <taxon>Fungi</taxon>
        <taxon>Dikarya</taxon>
        <taxon>Ascomycota</taxon>
        <taxon>Pezizomycotina</taxon>
        <taxon>Sordariomycetes</taxon>
        <taxon>Sordariomycetidae</taxon>
        <taxon>Sordariales</taxon>
        <taxon>Chaetomiaceae</taxon>
        <taxon>Staphylotrichum</taxon>
    </lineage>
</organism>
<accession>A0AAN6MAM3</accession>
<dbReference type="AlphaFoldDB" id="A0AAN6MAM3"/>
<reference evidence="1" key="1">
    <citation type="journal article" date="2023" name="Mol. Phylogenet. Evol.">
        <title>Genome-scale phylogeny and comparative genomics of the fungal order Sordariales.</title>
        <authorList>
            <person name="Hensen N."/>
            <person name="Bonometti L."/>
            <person name="Westerberg I."/>
            <person name="Brannstrom I.O."/>
            <person name="Guillou S."/>
            <person name="Cros-Aarteil S."/>
            <person name="Calhoun S."/>
            <person name="Haridas S."/>
            <person name="Kuo A."/>
            <person name="Mondo S."/>
            <person name="Pangilinan J."/>
            <person name="Riley R."/>
            <person name="LaButti K."/>
            <person name="Andreopoulos B."/>
            <person name="Lipzen A."/>
            <person name="Chen C."/>
            <person name="Yan M."/>
            <person name="Daum C."/>
            <person name="Ng V."/>
            <person name="Clum A."/>
            <person name="Steindorff A."/>
            <person name="Ohm R.A."/>
            <person name="Martin F."/>
            <person name="Silar P."/>
            <person name="Natvig D.O."/>
            <person name="Lalanne C."/>
            <person name="Gautier V."/>
            <person name="Ament-Velasquez S.L."/>
            <person name="Kruys A."/>
            <person name="Hutchinson M.I."/>
            <person name="Powell A.J."/>
            <person name="Barry K."/>
            <person name="Miller A.N."/>
            <person name="Grigoriev I.V."/>
            <person name="Debuchy R."/>
            <person name="Gladieux P."/>
            <person name="Hiltunen Thoren M."/>
            <person name="Johannesson H."/>
        </authorList>
    </citation>
    <scope>NUCLEOTIDE SEQUENCE</scope>
    <source>
        <strain evidence="1">CBS 103.79</strain>
    </source>
</reference>
<sequence>MSGKQVVKALRMLGPVTKEEILKNNTNGAQWMSALATAQMQVQQEFPKVDGMRVSGSRAHQSHTTAHHTNVLSIKYFEGAVKAVSGHIHLNGFVEYGGGRSL</sequence>
<dbReference type="Proteomes" id="UP001303889">
    <property type="component" value="Unassembled WGS sequence"/>
</dbReference>
<gene>
    <name evidence="1" type="ORF">C8A05DRAFT_20229</name>
</gene>